<feature type="region of interest" description="Disordered" evidence="12">
    <location>
        <begin position="733"/>
        <end position="753"/>
    </location>
</feature>
<feature type="transmembrane region" description="Helical" evidence="13">
    <location>
        <begin position="989"/>
        <end position="1009"/>
    </location>
</feature>
<sequence>MEAALGLFCSALPEDTRHYVTQSARDKDQAPLPPSPSAHSPREIEMSDSDESLSLSHVDPDSIDDLADCRVAPRASLSAPLDTADEGSPPGLKALSRVCSTMGMGRAGLITTERDTVIGFLGVVTRTDSVPTAAYVKDLLLLAHSLDLLISTHAGIDKIKGSDGVIIVRVGSKDKVPGDEERVWHECRQMCKFLLTAMLSISTMQGRGMSLQTIQGLKAGVACGNVTAGVLGSYELMYDVFGDTVNTAARLMGKASVWEVLVTERVARAATKARDAGNSPFSPHSHMVVVQSNPRVLFLKGKGLVPVRGVTYTPWCWRKLDMLMRATSSSEHLLGSARQSVQDGEGEGGVTRRVTVPWAEKVMTPSKYMDTVQRQGLCAGESSRSSGLYSDLTLDTLVHDPWTVIKARFGSCASQTTLCLSPFTFTSVPEAITRLVGSCSVALVDRHPSSLRPPVPAMPGSPRRASMGSMGEMVWGLKGPVSTNQASTFEYSDTKAHERERERDRDVPRPSLGTLTDALPKCMGGRVRTGEREVESPRVRGILDSPVGASDSEAVGDMYIGRTVSVRVSSHTSNLWLDSEPCSSEASTPLSPHSAMCTESDSLSDGYQAQLGEIDVSLSSTGSSSDSDAGAVGNSLGYRYTPAPAPADVTECVVPTDSLHTRTEGMVVHGGERERDGIGSREKSMSVLNTIHALDNALLVDLESLHTVFPEGSAVYQLADHYRAIWEQSAASDPGMDDPCDPPSTPSTPSCSAPSTARLTLRAMRHVNMRQRVGSLVLLVRAALQIIKLCWDKKFRANIFVAFASLRKLEAYYPWVVSLGISQLLFCGVVAYLVMNYFRYMDPSPLRDICWGMTVQHNGIRYCMTALLVVMAYRLVAYLYSFHRGIRATFRTLTRALLPGYGSVADGDLTKDLRVFRYLFPILKALPQHATLLLLGVCLYFLGDIIQAAFAANIEPEELSALLYLVWAIVYMCLIEGVVTVFSLPGYMAVHNLVFAGLVFGPSSMNLILSSRESSFVFVSCLFVLLLSILAGVKQVVSLFVGTRLATEAIASKVLVSRVASGRFFNRILTPLVAQTSGSAFSFAVMTPNDARTLVSALESHHVMVGIERAVLLPLILVQVRKQAALCDLESCDTLPIADSACNGLESGVKDTPRFIRDLYTALYQHQFHSPAPSLSNSLPCLSISDVDTEAEGEGEGKRERLSEGDDAPEEEEVLCLFQEWYPDLFSSMSTSVSASKSMSQSLSASLHDASLSMGTQDNMSTGGPRQGLTRVGTPPLPTLPTAPVPRLPLPPSMEARARSATRSVTRSMTRSMTPTQSQASVREELPPIPVSCTAARPTEGVESDVPCLYASQGEQDLMAEADIEFFPLMLYAKLDIVGYTKYCSQHGSDVVSLLNVLFTRFDGIVDHYTAEGVCKVKTIGDAYELMRPFTPSELQYSCPTSIRRAVCAMARAAYELVQCSVGVFESLGVPLSIRCGVGMGPAFAAVLGQYRVSYDIFGPAPIIARQMEGLSPINHVTVSRVMHDMLEVEGGFKFGGHVTPDQNIQVYEQKVMQQSQVILDTYTWQNLGQGQGRGVSPPREASTATPYDLGVSAMLSVHDSDGAGGVPRAISTTASSVSMGEDMPSIPDGTATCTGETTGEGVCNTPTPTTPSASASASAAGCGFHFHYVEGSAMAQGEGVSILGVTGGMVERERERAPLETV</sequence>
<dbReference type="GO" id="GO:0004016">
    <property type="term" value="F:adenylate cyclase activity"/>
    <property type="evidence" value="ECO:0007669"/>
    <property type="project" value="UniProtKB-EC"/>
</dbReference>
<dbReference type="EC" id="4.6.1.1" evidence="3"/>
<comment type="subcellular location">
    <subcellularLocation>
        <location evidence="2">Membrane</location>
        <topology evidence="2">Multi-pass membrane protein</topology>
    </subcellularLocation>
</comment>
<evidence type="ECO:0000256" key="11">
    <source>
        <dbReference type="ARBA" id="ARBA00023239"/>
    </source>
</evidence>
<feature type="region of interest" description="Disordered" evidence="12">
    <location>
        <begin position="578"/>
        <end position="599"/>
    </location>
</feature>
<keyword evidence="6" id="KW-0547">Nucleotide-binding</keyword>
<evidence type="ECO:0000256" key="4">
    <source>
        <dbReference type="ARBA" id="ARBA00022692"/>
    </source>
</evidence>
<feature type="region of interest" description="Disordered" evidence="12">
    <location>
        <begin position="1188"/>
        <end position="1209"/>
    </location>
</feature>
<evidence type="ECO:0000313" key="15">
    <source>
        <dbReference type="EMBL" id="GIQ84921.1"/>
    </source>
</evidence>
<feature type="region of interest" description="Disordered" evidence="12">
    <location>
        <begin position="1272"/>
        <end position="1323"/>
    </location>
</feature>
<feature type="compositionally biased region" description="Polar residues" evidence="12">
    <location>
        <begin position="581"/>
        <end position="599"/>
    </location>
</feature>
<evidence type="ECO:0000256" key="6">
    <source>
        <dbReference type="ARBA" id="ARBA00022741"/>
    </source>
</evidence>
<dbReference type="EMBL" id="BDIP01001678">
    <property type="protein sequence ID" value="GIQ84921.1"/>
    <property type="molecule type" value="Genomic_DNA"/>
</dbReference>
<keyword evidence="11" id="KW-0456">Lyase</keyword>
<evidence type="ECO:0000313" key="16">
    <source>
        <dbReference type="Proteomes" id="UP000265618"/>
    </source>
</evidence>
<keyword evidence="4 13" id="KW-0812">Transmembrane</keyword>
<dbReference type="OrthoDB" id="1890790at2759"/>
<feature type="region of interest" description="Disordered" evidence="12">
    <location>
        <begin position="491"/>
        <end position="536"/>
    </location>
</feature>
<feature type="compositionally biased region" description="Basic and acidic residues" evidence="12">
    <location>
        <begin position="19"/>
        <end position="29"/>
    </location>
</feature>
<evidence type="ECO:0000256" key="7">
    <source>
        <dbReference type="ARBA" id="ARBA00022840"/>
    </source>
</evidence>
<evidence type="ECO:0000256" key="1">
    <source>
        <dbReference type="ARBA" id="ARBA00001593"/>
    </source>
</evidence>
<feature type="transmembrane region" description="Helical" evidence="13">
    <location>
        <begin position="859"/>
        <end position="881"/>
    </location>
</feature>
<evidence type="ECO:0000259" key="14">
    <source>
        <dbReference type="PROSITE" id="PS50125"/>
    </source>
</evidence>
<dbReference type="GO" id="GO:0035556">
    <property type="term" value="P:intracellular signal transduction"/>
    <property type="evidence" value="ECO:0007669"/>
    <property type="project" value="InterPro"/>
</dbReference>
<keyword evidence="7" id="KW-0067">ATP-binding</keyword>
<name>A0A9K3CYW7_9EUKA</name>
<protein>
    <recommendedName>
        <fullName evidence="3">adenylate cyclase</fullName>
        <ecNumber evidence="3">4.6.1.1</ecNumber>
    </recommendedName>
</protein>
<feature type="transmembrane region" description="Helical" evidence="13">
    <location>
        <begin position="930"/>
        <end position="950"/>
    </location>
</feature>
<dbReference type="SUPFAM" id="SSF55073">
    <property type="entry name" value="Nucleotide cyclase"/>
    <property type="match status" value="2"/>
</dbReference>
<evidence type="ECO:0000256" key="5">
    <source>
        <dbReference type="ARBA" id="ARBA00022723"/>
    </source>
</evidence>
<evidence type="ECO:0000256" key="13">
    <source>
        <dbReference type="SAM" id="Phobius"/>
    </source>
</evidence>
<feature type="domain" description="Guanylate cyclase" evidence="14">
    <location>
        <begin position="1376"/>
        <end position="1509"/>
    </location>
</feature>
<feature type="transmembrane region" description="Helical" evidence="13">
    <location>
        <begin position="1015"/>
        <end position="1033"/>
    </location>
</feature>
<reference evidence="15 16" key="1">
    <citation type="journal article" date="2018" name="PLoS ONE">
        <title>The draft genome of Kipferlia bialata reveals reductive genome evolution in fornicate parasites.</title>
        <authorList>
            <person name="Tanifuji G."/>
            <person name="Takabayashi S."/>
            <person name="Kume K."/>
            <person name="Takagi M."/>
            <person name="Nakayama T."/>
            <person name="Kamikawa R."/>
            <person name="Inagaki Y."/>
            <person name="Hashimoto T."/>
        </authorList>
    </citation>
    <scope>NUCLEOTIDE SEQUENCE [LARGE SCALE GENOMIC DNA]</scope>
    <source>
        <strain evidence="15">NY0173</strain>
    </source>
</reference>
<keyword evidence="10 13" id="KW-0472">Membrane</keyword>
<keyword evidence="16" id="KW-1185">Reference proteome</keyword>
<feature type="compositionally biased region" description="Basic and acidic residues" evidence="12">
    <location>
        <begin position="492"/>
        <end position="508"/>
    </location>
</feature>
<dbReference type="Gene3D" id="3.30.70.1230">
    <property type="entry name" value="Nucleotide cyclase"/>
    <property type="match status" value="2"/>
</dbReference>
<evidence type="ECO:0000256" key="8">
    <source>
        <dbReference type="ARBA" id="ARBA00022842"/>
    </source>
</evidence>
<dbReference type="Pfam" id="PF00211">
    <property type="entry name" value="Guanylate_cyc"/>
    <property type="match status" value="2"/>
</dbReference>
<evidence type="ECO:0000256" key="2">
    <source>
        <dbReference type="ARBA" id="ARBA00004141"/>
    </source>
</evidence>
<dbReference type="GO" id="GO:0016020">
    <property type="term" value="C:membrane"/>
    <property type="evidence" value="ECO:0007669"/>
    <property type="project" value="UniProtKB-SubCell"/>
</dbReference>
<dbReference type="InterPro" id="IPR029787">
    <property type="entry name" value="Nucleotide_cyclase"/>
</dbReference>
<evidence type="ECO:0000256" key="3">
    <source>
        <dbReference type="ARBA" id="ARBA00012201"/>
    </source>
</evidence>
<feature type="transmembrane region" description="Helical" evidence="13">
    <location>
        <begin position="962"/>
        <end position="982"/>
    </location>
</feature>
<dbReference type="PROSITE" id="PS50125">
    <property type="entry name" value="GUANYLATE_CYCLASE_2"/>
    <property type="match status" value="2"/>
</dbReference>
<dbReference type="GO" id="GO:0005524">
    <property type="term" value="F:ATP binding"/>
    <property type="evidence" value="ECO:0007669"/>
    <property type="project" value="UniProtKB-KW"/>
</dbReference>
<dbReference type="PANTHER" id="PTHR45627">
    <property type="entry name" value="ADENYLATE CYCLASE TYPE 1"/>
    <property type="match status" value="1"/>
</dbReference>
<gene>
    <name evidence="15" type="ORF">KIPB_006505</name>
</gene>
<feature type="transmembrane region" description="Helical" evidence="13">
    <location>
        <begin position="812"/>
        <end position="839"/>
    </location>
</feature>
<dbReference type="SMART" id="SM00044">
    <property type="entry name" value="CYCc"/>
    <property type="match status" value="1"/>
</dbReference>
<evidence type="ECO:0000256" key="9">
    <source>
        <dbReference type="ARBA" id="ARBA00022989"/>
    </source>
</evidence>
<evidence type="ECO:0000256" key="10">
    <source>
        <dbReference type="ARBA" id="ARBA00023136"/>
    </source>
</evidence>
<comment type="caution">
    <text evidence="15">The sequence shown here is derived from an EMBL/GenBank/DDBJ whole genome shotgun (WGS) entry which is preliminary data.</text>
</comment>
<organism evidence="15 16">
    <name type="scientific">Kipferlia bialata</name>
    <dbReference type="NCBI Taxonomy" id="797122"/>
    <lineage>
        <taxon>Eukaryota</taxon>
        <taxon>Metamonada</taxon>
        <taxon>Carpediemonas-like organisms</taxon>
        <taxon>Kipferlia</taxon>
    </lineage>
</organism>
<dbReference type="CDD" id="cd07302">
    <property type="entry name" value="CHD"/>
    <property type="match status" value="2"/>
</dbReference>
<evidence type="ECO:0000256" key="12">
    <source>
        <dbReference type="SAM" id="MobiDB-lite"/>
    </source>
</evidence>
<feature type="region of interest" description="Disordered" evidence="12">
    <location>
        <begin position="19"/>
        <end position="57"/>
    </location>
</feature>
<dbReference type="GO" id="GO:0009190">
    <property type="term" value="P:cyclic nucleotide biosynthetic process"/>
    <property type="evidence" value="ECO:0007669"/>
    <property type="project" value="InterPro"/>
</dbReference>
<feature type="compositionally biased region" description="Pro residues" evidence="12">
    <location>
        <begin position="1275"/>
        <end position="1292"/>
    </location>
</feature>
<feature type="domain" description="Guanylate cyclase" evidence="14">
    <location>
        <begin position="111"/>
        <end position="252"/>
    </location>
</feature>
<proteinExistence type="predicted"/>
<feature type="compositionally biased region" description="Basic and acidic residues" evidence="12">
    <location>
        <begin position="1195"/>
        <end position="1204"/>
    </location>
</feature>
<accession>A0A9K3CYW7</accession>
<comment type="catalytic activity">
    <reaction evidence="1">
        <text>ATP = 3',5'-cyclic AMP + diphosphate</text>
        <dbReference type="Rhea" id="RHEA:15389"/>
        <dbReference type="ChEBI" id="CHEBI:30616"/>
        <dbReference type="ChEBI" id="CHEBI:33019"/>
        <dbReference type="ChEBI" id="CHEBI:58165"/>
        <dbReference type="EC" id="4.6.1.1"/>
    </reaction>
</comment>
<keyword evidence="9 13" id="KW-1133">Transmembrane helix</keyword>
<dbReference type="InterPro" id="IPR001054">
    <property type="entry name" value="A/G_cyclase"/>
</dbReference>
<feature type="compositionally biased region" description="Low complexity" evidence="12">
    <location>
        <begin position="1299"/>
        <end position="1319"/>
    </location>
</feature>
<dbReference type="GO" id="GO:0046872">
    <property type="term" value="F:metal ion binding"/>
    <property type="evidence" value="ECO:0007669"/>
    <property type="project" value="UniProtKB-KW"/>
</dbReference>
<dbReference type="Proteomes" id="UP000265618">
    <property type="component" value="Unassembled WGS sequence"/>
</dbReference>
<keyword evidence="5" id="KW-0479">Metal-binding</keyword>
<keyword evidence="8" id="KW-0460">Magnesium</keyword>